<evidence type="ECO:0000313" key="3">
    <source>
        <dbReference type="EMBL" id="WOF24374.1"/>
    </source>
</evidence>
<dbReference type="RefSeq" id="WP_317140846.1">
    <property type="nucleotide sequence ID" value="NZ_CP118157.1"/>
</dbReference>
<protein>
    <submittedName>
        <fullName evidence="3">Uncharacterized protein</fullName>
    </submittedName>
</protein>
<dbReference type="AlphaFoldDB" id="A0AA97I6Z7"/>
<feature type="transmembrane region" description="Helical" evidence="2">
    <location>
        <begin position="30"/>
        <end position="48"/>
    </location>
</feature>
<proteinExistence type="predicted"/>
<organism evidence="3 4">
    <name type="scientific">Microbacterium betulae</name>
    <dbReference type="NCBI Taxonomy" id="2981139"/>
    <lineage>
        <taxon>Bacteria</taxon>
        <taxon>Bacillati</taxon>
        <taxon>Actinomycetota</taxon>
        <taxon>Actinomycetes</taxon>
        <taxon>Micrococcales</taxon>
        <taxon>Microbacteriaceae</taxon>
        <taxon>Microbacterium</taxon>
    </lineage>
</organism>
<evidence type="ECO:0000256" key="2">
    <source>
        <dbReference type="SAM" id="Phobius"/>
    </source>
</evidence>
<dbReference type="EMBL" id="CP118157">
    <property type="protein sequence ID" value="WOF24374.1"/>
    <property type="molecule type" value="Genomic_DNA"/>
</dbReference>
<keyword evidence="4" id="KW-1185">Reference proteome</keyword>
<keyword evidence="2" id="KW-0472">Membrane</keyword>
<evidence type="ECO:0000313" key="4">
    <source>
        <dbReference type="Proteomes" id="UP001305498"/>
    </source>
</evidence>
<gene>
    <name evidence="3" type="ORF">N8K70_06820</name>
</gene>
<dbReference type="KEGG" id="mbet:N8K70_06820"/>
<sequence length="97" mass="10332">MSALAVLAAVTPSPRPTVDPDLVTPGPLGFTAIALVAVAVFLLVFDMLRRVRLTRYRAEANAAIDAEEAERAERDAQERSGTAEDAGGRAEDPTPER</sequence>
<feature type="compositionally biased region" description="Basic and acidic residues" evidence="1">
    <location>
        <begin position="69"/>
        <end position="97"/>
    </location>
</feature>
<name>A0AA97I6Z7_9MICO</name>
<evidence type="ECO:0000256" key="1">
    <source>
        <dbReference type="SAM" id="MobiDB-lite"/>
    </source>
</evidence>
<dbReference type="Proteomes" id="UP001305498">
    <property type="component" value="Chromosome"/>
</dbReference>
<keyword evidence="2" id="KW-1133">Transmembrane helix</keyword>
<accession>A0AA97I6Z7</accession>
<feature type="region of interest" description="Disordered" evidence="1">
    <location>
        <begin position="64"/>
        <end position="97"/>
    </location>
</feature>
<keyword evidence="2" id="KW-0812">Transmembrane</keyword>
<reference evidence="3 4" key="1">
    <citation type="submission" date="2023-02" db="EMBL/GenBank/DDBJ databases">
        <title>Microbacterium betulae sp. nov., isolated from birch wood.</title>
        <authorList>
            <person name="Pasciak M."/>
            <person name="Pawlik K.J."/>
            <person name="Martynowski D."/>
            <person name="Laczmanski L."/>
            <person name="Ciekot J."/>
            <person name="Szponar B."/>
            <person name="Wojcik-Fatla A."/>
            <person name="Mackiewicz B."/>
            <person name="Farian E."/>
            <person name="Cholewa G."/>
            <person name="Cholewa A."/>
            <person name="Dutkiewicz J."/>
        </authorList>
    </citation>
    <scope>NUCLEOTIDE SEQUENCE [LARGE SCALE GENOMIC DNA]</scope>
    <source>
        <strain evidence="3 4">AB</strain>
    </source>
</reference>